<proteinExistence type="predicted"/>
<comment type="caution">
    <text evidence="1">The sequence shown here is derived from an EMBL/GenBank/DDBJ whole genome shotgun (WGS) entry which is preliminary data.</text>
</comment>
<reference evidence="1 2" key="1">
    <citation type="journal article" date="2016" name="Nat. Commun.">
        <title>Thousands of microbial genomes shed light on interconnected biogeochemical processes in an aquifer system.</title>
        <authorList>
            <person name="Anantharaman K."/>
            <person name="Brown C.T."/>
            <person name="Hug L.A."/>
            <person name="Sharon I."/>
            <person name="Castelle C.J."/>
            <person name="Probst A.J."/>
            <person name="Thomas B.C."/>
            <person name="Singh A."/>
            <person name="Wilkins M.J."/>
            <person name="Karaoz U."/>
            <person name="Brodie E.L."/>
            <person name="Williams K.H."/>
            <person name="Hubbard S.S."/>
            <person name="Banfield J.F."/>
        </authorList>
    </citation>
    <scope>NUCLEOTIDE SEQUENCE [LARGE SCALE GENOMIC DNA]</scope>
</reference>
<accession>A0A1F7GBG8</accession>
<dbReference type="Proteomes" id="UP000178372">
    <property type="component" value="Unassembled WGS sequence"/>
</dbReference>
<sequence>MRRDNNLLECFNGCIKPRLRLMKNFKKKENLDRYLKLFFLEFRFQALKESRFRERNGNCPLQLADVYLPKYYNFLTLLRTQFNLTYQLKKS</sequence>
<name>A0A1F7GBG8_9BACT</name>
<gene>
    <name evidence="1" type="ORF">A2690_01660</name>
</gene>
<dbReference type="EMBL" id="MFZF01000020">
    <property type="protein sequence ID" value="OGK16125.1"/>
    <property type="molecule type" value="Genomic_DNA"/>
</dbReference>
<protein>
    <submittedName>
        <fullName evidence="1">Uncharacterized protein</fullName>
    </submittedName>
</protein>
<organism evidence="1 2">
    <name type="scientific">Candidatus Roizmanbacteria bacterium RIFCSPHIGHO2_01_FULL_39_12b</name>
    <dbReference type="NCBI Taxonomy" id="1802030"/>
    <lineage>
        <taxon>Bacteria</taxon>
        <taxon>Candidatus Roizmaniibacteriota</taxon>
    </lineage>
</organism>
<evidence type="ECO:0000313" key="1">
    <source>
        <dbReference type="EMBL" id="OGK16125.1"/>
    </source>
</evidence>
<dbReference type="AlphaFoldDB" id="A0A1F7GBG8"/>
<evidence type="ECO:0000313" key="2">
    <source>
        <dbReference type="Proteomes" id="UP000178372"/>
    </source>
</evidence>